<reference evidence="2 3" key="1">
    <citation type="submission" date="2018-11" db="EMBL/GenBank/DDBJ databases">
        <authorList>
            <consortium name="Pathogen Informatics"/>
        </authorList>
    </citation>
    <scope>NUCLEOTIDE SEQUENCE [LARGE SCALE GENOMIC DNA]</scope>
</reference>
<feature type="region of interest" description="Disordered" evidence="1">
    <location>
        <begin position="88"/>
        <end position="119"/>
    </location>
</feature>
<evidence type="ECO:0000313" key="2">
    <source>
        <dbReference type="EMBL" id="VDN32899.1"/>
    </source>
</evidence>
<accession>A0A3P7QTM1</accession>
<dbReference type="EMBL" id="UYRU01082878">
    <property type="protein sequence ID" value="VDN32899.1"/>
    <property type="molecule type" value="Genomic_DNA"/>
</dbReference>
<dbReference type="OrthoDB" id="410807at2759"/>
<dbReference type="AlphaFoldDB" id="A0A3P7QTM1"/>
<evidence type="ECO:0000313" key="3">
    <source>
        <dbReference type="Proteomes" id="UP000281553"/>
    </source>
</evidence>
<feature type="region of interest" description="Disordered" evidence="1">
    <location>
        <begin position="56"/>
        <end position="75"/>
    </location>
</feature>
<name>A0A3P7QTM1_DIBLA</name>
<proteinExistence type="predicted"/>
<protein>
    <submittedName>
        <fullName evidence="2">Uncharacterized protein</fullName>
    </submittedName>
</protein>
<evidence type="ECO:0000256" key="1">
    <source>
        <dbReference type="SAM" id="MobiDB-lite"/>
    </source>
</evidence>
<sequence>MQCALRIHNSPQAFTYTNKNDSKMARNYPAETRAQKVYEERYEKELVAQLRYFTQHQTEMEGEGPNVDSSPATEIRRRRMKIVSDSLLRQFLETPKTRDSESGGENQSLDGQPTESEACLTAVDLNEMAPVDPELKNIIYEGISQESMGR</sequence>
<feature type="compositionally biased region" description="Polar residues" evidence="1">
    <location>
        <begin position="103"/>
        <end position="115"/>
    </location>
</feature>
<organism evidence="2 3">
    <name type="scientific">Dibothriocephalus latus</name>
    <name type="common">Fish tapeworm</name>
    <name type="synonym">Diphyllobothrium latum</name>
    <dbReference type="NCBI Taxonomy" id="60516"/>
    <lineage>
        <taxon>Eukaryota</taxon>
        <taxon>Metazoa</taxon>
        <taxon>Spiralia</taxon>
        <taxon>Lophotrochozoa</taxon>
        <taxon>Platyhelminthes</taxon>
        <taxon>Cestoda</taxon>
        <taxon>Eucestoda</taxon>
        <taxon>Diphyllobothriidea</taxon>
        <taxon>Diphyllobothriidae</taxon>
        <taxon>Dibothriocephalus</taxon>
    </lineage>
</organism>
<dbReference type="Proteomes" id="UP000281553">
    <property type="component" value="Unassembled WGS sequence"/>
</dbReference>
<keyword evidence="3" id="KW-1185">Reference proteome</keyword>
<gene>
    <name evidence="2" type="ORF">DILT_LOCUS16102</name>
</gene>